<dbReference type="SUPFAM" id="SSF50494">
    <property type="entry name" value="Trypsin-like serine proteases"/>
    <property type="match status" value="1"/>
</dbReference>
<gene>
    <name evidence="1" type="ORF">AJ79_02052</name>
</gene>
<dbReference type="Proteomes" id="UP000223968">
    <property type="component" value="Unassembled WGS sequence"/>
</dbReference>
<dbReference type="EMBL" id="PDNB01000020">
    <property type="protein sequence ID" value="PGH16072.1"/>
    <property type="molecule type" value="Genomic_DNA"/>
</dbReference>
<dbReference type="AlphaFoldDB" id="A0A2B7Y5B4"/>
<name>A0A2B7Y5B4_9EURO</name>
<proteinExistence type="predicted"/>
<protein>
    <recommendedName>
        <fullName evidence="3">Serine protease</fullName>
    </recommendedName>
</protein>
<dbReference type="InterPro" id="IPR009003">
    <property type="entry name" value="Peptidase_S1_PA"/>
</dbReference>
<reference evidence="1 2" key="1">
    <citation type="submission" date="2017-10" db="EMBL/GenBank/DDBJ databases">
        <title>Comparative genomics in systemic dimorphic fungi from Ajellomycetaceae.</title>
        <authorList>
            <person name="Munoz J.F."/>
            <person name="Mcewen J.G."/>
            <person name="Clay O.K."/>
            <person name="Cuomo C.A."/>
        </authorList>
    </citation>
    <scope>NUCLEOTIDE SEQUENCE [LARGE SCALE GENOMIC DNA]</scope>
    <source>
        <strain evidence="1 2">UAMH5409</strain>
    </source>
</reference>
<sequence>MARSSESGDSGFSNMVTIQEYAARKDKFRVVAYGVPLAFPIYKIAPDEELDALADKLEAQVIEILSSFEIKVDNILLRLWQPGYPGHRATKNVFHISTKDEETVNWQAAAKAVYSLFITNGVSSLQLNHPLQVEISNPGLCYHDISRPLPDDAELLEYFETKKDPITEIVLADLHGVVSVICFHCRVPFSKRFIDCEGKATIIIFCRPEISGNFQSAEDRVTELFQDATIDVYVELLPGDLESSVNANMGLPVFYDFVKDPENGSSISVKGRKKAVSIGGWLYLHCHSRLPIKCFLTCYHVIKSTDPEIVEITDRNGVTLDGGLGHVEIEKQEGQEIDKESEASWTKAIQRGSIGRVLCASGYGLLGRHRLDWALVEGSETFAHNKPPAKVDMDRPLFKPNPNVTWKTNPDFQARDFASVKKEGWVGFRGRTSGSTDLLGGGRLDFGRVEIIPLKGATFNFPGDSGSMIFNSTGQILGLNMTRNNDCGYMIAMDTIQQDVEKKTGGFLSLSP</sequence>
<evidence type="ECO:0008006" key="3">
    <source>
        <dbReference type="Google" id="ProtNLM"/>
    </source>
</evidence>
<organism evidence="1 2">
    <name type="scientific">Helicocarpus griseus UAMH5409</name>
    <dbReference type="NCBI Taxonomy" id="1447875"/>
    <lineage>
        <taxon>Eukaryota</taxon>
        <taxon>Fungi</taxon>
        <taxon>Dikarya</taxon>
        <taxon>Ascomycota</taxon>
        <taxon>Pezizomycotina</taxon>
        <taxon>Eurotiomycetes</taxon>
        <taxon>Eurotiomycetidae</taxon>
        <taxon>Onygenales</taxon>
        <taxon>Ajellomycetaceae</taxon>
        <taxon>Helicocarpus</taxon>
    </lineage>
</organism>
<dbReference type="STRING" id="1447875.A0A2B7Y5B4"/>
<accession>A0A2B7Y5B4</accession>
<keyword evidence="2" id="KW-1185">Reference proteome</keyword>
<evidence type="ECO:0000313" key="2">
    <source>
        <dbReference type="Proteomes" id="UP000223968"/>
    </source>
</evidence>
<evidence type="ECO:0000313" key="1">
    <source>
        <dbReference type="EMBL" id="PGH16072.1"/>
    </source>
</evidence>
<dbReference type="OrthoDB" id="5424209at2759"/>
<comment type="caution">
    <text evidence="1">The sequence shown here is derived from an EMBL/GenBank/DDBJ whole genome shotgun (WGS) entry which is preliminary data.</text>
</comment>